<feature type="transmembrane region" description="Helical" evidence="13">
    <location>
        <begin position="55"/>
        <end position="72"/>
    </location>
</feature>
<dbReference type="PANTHER" id="PTHR30529:SF1">
    <property type="entry name" value="CYTOCHROME B561 HOMOLOG 2"/>
    <property type="match status" value="1"/>
</dbReference>
<evidence type="ECO:0000256" key="6">
    <source>
        <dbReference type="ARBA" id="ARBA00022692"/>
    </source>
</evidence>
<feature type="transmembrane region" description="Helical" evidence="13">
    <location>
        <begin position="16"/>
        <end position="35"/>
    </location>
</feature>
<dbReference type="RefSeq" id="WP_207379875.1">
    <property type="nucleotide sequence ID" value="NZ_CP071502.1"/>
</dbReference>
<evidence type="ECO:0000256" key="3">
    <source>
        <dbReference type="ARBA" id="ARBA00022448"/>
    </source>
</evidence>
<comment type="subcellular location">
    <subcellularLocation>
        <location evidence="2">Cell membrane</location>
        <topology evidence="2">Multi-pass membrane protein</topology>
    </subcellularLocation>
</comment>
<evidence type="ECO:0000256" key="4">
    <source>
        <dbReference type="ARBA" id="ARBA00022475"/>
    </source>
</evidence>
<gene>
    <name evidence="15" type="ORF">JYB85_14660</name>
</gene>
<keyword evidence="8" id="KW-0249">Electron transport</keyword>
<keyword evidence="9 13" id="KW-1133">Transmembrane helix</keyword>
<dbReference type="PANTHER" id="PTHR30529">
    <property type="entry name" value="CYTOCHROME B561"/>
    <property type="match status" value="1"/>
</dbReference>
<dbReference type="InterPro" id="IPR016174">
    <property type="entry name" value="Di-haem_cyt_TM"/>
</dbReference>
<dbReference type="InterPro" id="IPR052168">
    <property type="entry name" value="Cytochrome_b561_oxidase"/>
</dbReference>
<evidence type="ECO:0000313" key="16">
    <source>
        <dbReference type="Proteomes" id="UP000663207"/>
    </source>
</evidence>
<evidence type="ECO:0000256" key="9">
    <source>
        <dbReference type="ARBA" id="ARBA00022989"/>
    </source>
</evidence>
<accession>A0ABX7QYA4</accession>
<evidence type="ECO:0000256" key="12">
    <source>
        <dbReference type="ARBA" id="ARBA00037975"/>
    </source>
</evidence>
<keyword evidence="11 13" id="KW-0472">Membrane</keyword>
<evidence type="ECO:0000256" key="7">
    <source>
        <dbReference type="ARBA" id="ARBA00022723"/>
    </source>
</evidence>
<comment type="cofactor">
    <cofactor evidence="1">
        <name>heme b</name>
        <dbReference type="ChEBI" id="CHEBI:60344"/>
    </cofactor>
</comment>
<dbReference type="EMBL" id="CP071502">
    <property type="protein sequence ID" value="QSX36513.1"/>
    <property type="molecule type" value="Genomic_DNA"/>
</dbReference>
<evidence type="ECO:0000256" key="10">
    <source>
        <dbReference type="ARBA" id="ARBA00023004"/>
    </source>
</evidence>
<evidence type="ECO:0000256" key="11">
    <source>
        <dbReference type="ARBA" id="ARBA00023136"/>
    </source>
</evidence>
<evidence type="ECO:0000259" key="14">
    <source>
        <dbReference type="Pfam" id="PF01292"/>
    </source>
</evidence>
<comment type="similarity">
    <text evidence="12">Belongs to the cytochrome b561 family.</text>
</comment>
<keyword evidence="4" id="KW-1003">Cell membrane</keyword>
<evidence type="ECO:0000313" key="15">
    <source>
        <dbReference type="EMBL" id="QSX36513.1"/>
    </source>
</evidence>
<evidence type="ECO:0000256" key="8">
    <source>
        <dbReference type="ARBA" id="ARBA00022982"/>
    </source>
</evidence>
<evidence type="ECO:0000256" key="13">
    <source>
        <dbReference type="SAM" id="Phobius"/>
    </source>
</evidence>
<keyword evidence="3" id="KW-0813">Transport</keyword>
<sequence length="196" mass="22719">MISNLIHDYGYKIARLLHWICAVYFIILLFSMPIMLDFASNSSQRAEATLYHQKFGGWFILFLLLRSLWLYIMDKRPVQTHYRHKYQLVLARLNHLTLYFLMIAMPLTGLALVLADGKPLELFGVLWWNGTDTPFSEDLAYYAKEAHLWAVDLIYFVFGLHILGVLVHFFEENDAGELAQSAESDTTLDMPPKALK</sequence>
<evidence type="ECO:0000256" key="5">
    <source>
        <dbReference type="ARBA" id="ARBA00022617"/>
    </source>
</evidence>
<organism evidence="15 16">
    <name type="scientific">Shewanella sedimentimangrovi</name>
    <dbReference type="NCBI Taxonomy" id="2814293"/>
    <lineage>
        <taxon>Bacteria</taxon>
        <taxon>Pseudomonadati</taxon>
        <taxon>Pseudomonadota</taxon>
        <taxon>Gammaproteobacteria</taxon>
        <taxon>Alteromonadales</taxon>
        <taxon>Shewanellaceae</taxon>
        <taxon>Shewanella</taxon>
    </lineage>
</organism>
<keyword evidence="16" id="KW-1185">Reference proteome</keyword>
<feature type="transmembrane region" description="Helical" evidence="13">
    <location>
        <begin position="146"/>
        <end position="170"/>
    </location>
</feature>
<proteinExistence type="inferred from homology"/>
<evidence type="ECO:0000256" key="2">
    <source>
        <dbReference type="ARBA" id="ARBA00004651"/>
    </source>
</evidence>
<dbReference type="Proteomes" id="UP000663207">
    <property type="component" value="Chromosome"/>
</dbReference>
<feature type="domain" description="Cytochrome b561 bacterial/Ni-hydrogenase" evidence="14">
    <location>
        <begin position="13"/>
        <end position="171"/>
    </location>
</feature>
<protein>
    <submittedName>
        <fullName evidence="15">Cytochrome b/b6 domain-containing protein</fullName>
    </submittedName>
</protein>
<feature type="transmembrane region" description="Helical" evidence="13">
    <location>
        <begin position="93"/>
        <end position="115"/>
    </location>
</feature>
<evidence type="ECO:0000256" key="1">
    <source>
        <dbReference type="ARBA" id="ARBA00001970"/>
    </source>
</evidence>
<keyword evidence="10" id="KW-0408">Iron</keyword>
<reference evidence="15 16" key="1">
    <citation type="submission" date="2021-03" db="EMBL/GenBank/DDBJ databases">
        <title>Novel species identification of genus Shewanella.</title>
        <authorList>
            <person name="Liu G."/>
            <person name="Zhang Q."/>
        </authorList>
    </citation>
    <scope>NUCLEOTIDE SEQUENCE [LARGE SCALE GENOMIC DNA]</scope>
    <source>
        <strain evidence="15 16">FJAT-52962</strain>
    </source>
</reference>
<name>A0ABX7QYA4_9GAMM</name>
<keyword evidence="5" id="KW-0349">Heme</keyword>
<keyword evidence="7" id="KW-0479">Metal-binding</keyword>
<dbReference type="Pfam" id="PF01292">
    <property type="entry name" value="Ni_hydr_CYTB"/>
    <property type="match status" value="1"/>
</dbReference>
<dbReference type="InterPro" id="IPR011577">
    <property type="entry name" value="Cyt_b561_bac/Ni-Hgenase"/>
</dbReference>
<keyword evidence="6 13" id="KW-0812">Transmembrane</keyword>
<dbReference type="Gene3D" id="1.20.950.20">
    <property type="entry name" value="Transmembrane di-heme cytochromes, Chain C"/>
    <property type="match status" value="1"/>
</dbReference>
<dbReference type="SUPFAM" id="SSF81342">
    <property type="entry name" value="Transmembrane di-heme cytochromes"/>
    <property type="match status" value="1"/>
</dbReference>